<dbReference type="Proteomes" id="UP000017127">
    <property type="component" value="Unassembled WGS sequence"/>
</dbReference>
<gene>
    <name evidence="14" type="ORF">M595_1980</name>
</gene>
<dbReference type="PROSITE" id="PS51371">
    <property type="entry name" value="CBS"/>
    <property type="match status" value="2"/>
</dbReference>
<keyword evidence="8" id="KW-0129">CBS domain</keyword>
<dbReference type="SMART" id="SM00065">
    <property type="entry name" value="GAF"/>
    <property type="match status" value="3"/>
</dbReference>
<dbReference type="InterPro" id="IPR036097">
    <property type="entry name" value="HisK_dim/P_sf"/>
</dbReference>
<feature type="domain" description="CBS" evidence="13">
    <location>
        <begin position="81"/>
        <end position="142"/>
    </location>
</feature>
<comment type="catalytic activity">
    <reaction evidence="1">
        <text>ATP + protein L-histidine = ADP + protein N-phospho-L-histidine.</text>
        <dbReference type="EC" id="2.7.13.3"/>
    </reaction>
</comment>
<comment type="similarity">
    <text evidence="2">In the N-terminal section; belongs to the phytochrome family.</text>
</comment>
<dbReference type="InterPro" id="IPR029016">
    <property type="entry name" value="GAF-like_dom_sf"/>
</dbReference>
<evidence type="ECO:0000313" key="14">
    <source>
        <dbReference type="EMBL" id="ERT08030.1"/>
    </source>
</evidence>
<evidence type="ECO:0000256" key="6">
    <source>
        <dbReference type="ARBA" id="ARBA00022777"/>
    </source>
</evidence>
<dbReference type="InterPro" id="IPR005467">
    <property type="entry name" value="His_kinase_dom"/>
</dbReference>
<dbReference type="Pfam" id="PF02518">
    <property type="entry name" value="HATPase_c"/>
    <property type="match status" value="1"/>
</dbReference>
<feature type="domain" description="Phytochrome chromophore attachment site" evidence="11">
    <location>
        <begin position="605"/>
        <end position="743"/>
    </location>
</feature>
<feature type="compositionally biased region" description="Basic and acidic residues" evidence="10">
    <location>
        <begin position="460"/>
        <end position="477"/>
    </location>
</feature>
<feature type="domain" description="Phytochrome chromophore attachment site" evidence="11">
    <location>
        <begin position="193"/>
        <end position="337"/>
    </location>
</feature>
<dbReference type="Pfam" id="PF00571">
    <property type="entry name" value="CBS"/>
    <property type="match status" value="1"/>
</dbReference>
<evidence type="ECO:0000256" key="5">
    <source>
        <dbReference type="ARBA" id="ARBA00022679"/>
    </source>
</evidence>
<dbReference type="SMART" id="SM00388">
    <property type="entry name" value="HisKA"/>
    <property type="match status" value="1"/>
</dbReference>
<dbReference type="InterPro" id="IPR036890">
    <property type="entry name" value="HATPase_C_sf"/>
</dbReference>
<dbReference type="SMART" id="SM00116">
    <property type="entry name" value="CBS"/>
    <property type="match status" value="2"/>
</dbReference>
<dbReference type="Gene3D" id="3.30.450.40">
    <property type="match status" value="3"/>
</dbReference>
<dbReference type="EMBL" id="AUZM01000015">
    <property type="protein sequence ID" value="ERT08030.1"/>
    <property type="molecule type" value="Genomic_DNA"/>
</dbReference>
<dbReference type="Gene3D" id="1.10.287.130">
    <property type="match status" value="1"/>
</dbReference>
<proteinExistence type="inferred from homology"/>
<dbReference type="SUPFAM" id="SSF54631">
    <property type="entry name" value="CBS-domain pair"/>
    <property type="match status" value="1"/>
</dbReference>
<dbReference type="CDD" id="cd00075">
    <property type="entry name" value="HATPase"/>
    <property type="match status" value="1"/>
</dbReference>
<dbReference type="SMART" id="SM00387">
    <property type="entry name" value="HATPase_c"/>
    <property type="match status" value="1"/>
</dbReference>
<dbReference type="GO" id="GO:0000155">
    <property type="term" value="F:phosphorelay sensor kinase activity"/>
    <property type="evidence" value="ECO:0007669"/>
    <property type="project" value="InterPro"/>
</dbReference>
<dbReference type="InterPro" id="IPR003018">
    <property type="entry name" value="GAF"/>
</dbReference>
<reference evidence="14 15" key="1">
    <citation type="journal article" date="2013" name="Front. Microbiol.">
        <title>Comparative genomic analyses of the cyanobacterium, Lyngbya aestuarii BL J, a powerful hydrogen producer.</title>
        <authorList>
            <person name="Kothari A."/>
            <person name="Vaughn M."/>
            <person name="Garcia-Pichel F."/>
        </authorList>
    </citation>
    <scope>NUCLEOTIDE SEQUENCE [LARGE SCALE GENOMIC DNA]</scope>
    <source>
        <strain evidence="14 15">BL J</strain>
    </source>
</reference>
<dbReference type="CDD" id="cd04620">
    <property type="entry name" value="CBS_two-component_sensor_histidine_kinase_repeat1"/>
    <property type="match status" value="1"/>
</dbReference>
<feature type="domain" description="Histidine kinase" evidence="12">
    <location>
        <begin position="770"/>
        <end position="993"/>
    </location>
</feature>
<dbReference type="Pfam" id="PF13185">
    <property type="entry name" value="GAF_2"/>
    <property type="match status" value="1"/>
</dbReference>
<dbReference type="Gene3D" id="3.10.580.10">
    <property type="entry name" value="CBS-domain"/>
    <property type="match status" value="1"/>
</dbReference>
<keyword evidence="4" id="KW-0597">Phosphoprotein</keyword>
<comment type="caution">
    <text evidence="14">The sequence shown here is derived from an EMBL/GenBank/DDBJ whole genome shotgun (WGS) entry which is preliminary data.</text>
</comment>
<keyword evidence="6" id="KW-0418">Kinase</keyword>
<dbReference type="CDD" id="cd00082">
    <property type="entry name" value="HisKA"/>
    <property type="match status" value="1"/>
</dbReference>
<dbReference type="EC" id="2.7.13.3" evidence="3"/>
<evidence type="ECO:0000256" key="8">
    <source>
        <dbReference type="PROSITE-ProRule" id="PRU00703"/>
    </source>
</evidence>
<evidence type="ECO:0000256" key="10">
    <source>
        <dbReference type="SAM" id="MobiDB-lite"/>
    </source>
</evidence>
<evidence type="ECO:0000259" key="12">
    <source>
        <dbReference type="PROSITE" id="PS50109"/>
    </source>
</evidence>
<dbReference type="SUPFAM" id="SSF55874">
    <property type="entry name" value="ATPase domain of HSP90 chaperone/DNA topoisomerase II/histidine kinase"/>
    <property type="match status" value="1"/>
</dbReference>
<dbReference type="SUPFAM" id="SSF47384">
    <property type="entry name" value="Homodimeric domain of signal transducing histidine kinase"/>
    <property type="match status" value="1"/>
</dbReference>
<dbReference type="InterPro" id="IPR050736">
    <property type="entry name" value="Sensor_HK_Regulatory"/>
</dbReference>
<dbReference type="PANTHER" id="PTHR43711:SF26">
    <property type="entry name" value="SENSOR HISTIDINE KINASE RCSC"/>
    <property type="match status" value="1"/>
</dbReference>
<dbReference type="Pfam" id="PF01590">
    <property type="entry name" value="GAF"/>
    <property type="match status" value="2"/>
</dbReference>
<accession>U7QLQ7</accession>
<evidence type="ECO:0000256" key="1">
    <source>
        <dbReference type="ARBA" id="ARBA00000085"/>
    </source>
</evidence>
<organism evidence="14 15">
    <name type="scientific">Lyngbya aestuarii BL J</name>
    <dbReference type="NCBI Taxonomy" id="1348334"/>
    <lineage>
        <taxon>Bacteria</taxon>
        <taxon>Bacillati</taxon>
        <taxon>Cyanobacteriota</taxon>
        <taxon>Cyanophyceae</taxon>
        <taxon>Oscillatoriophycideae</taxon>
        <taxon>Oscillatoriales</taxon>
        <taxon>Microcoleaceae</taxon>
        <taxon>Lyngbya</taxon>
    </lineage>
</organism>
<dbReference type="Pfam" id="PF00512">
    <property type="entry name" value="HisKA"/>
    <property type="match status" value="1"/>
</dbReference>
<dbReference type="PROSITE" id="PS50109">
    <property type="entry name" value="HIS_KIN"/>
    <property type="match status" value="1"/>
</dbReference>
<evidence type="ECO:0000313" key="15">
    <source>
        <dbReference type="Proteomes" id="UP000017127"/>
    </source>
</evidence>
<evidence type="ECO:0000256" key="4">
    <source>
        <dbReference type="ARBA" id="ARBA00022553"/>
    </source>
</evidence>
<dbReference type="InterPro" id="IPR003594">
    <property type="entry name" value="HATPase_dom"/>
</dbReference>
<dbReference type="FunFam" id="3.30.565.10:FF:000006">
    <property type="entry name" value="Sensor histidine kinase WalK"/>
    <property type="match status" value="1"/>
</dbReference>
<dbReference type="PANTHER" id="PTHR43711">
    <property type="entry name" value="TWO-COMPONENT HISTIDINE KINASE"/>
    <property type="match status" value="1"/>
</dbReference>
<evidence type="ECO:0000256" key="9">
    <source>
        <dbReference type="SAM" id="Coils"/>
    </source>
</evidence>
<feature type="coiled-coil region" evidence="9">
    <location>
        <begin position="142"/>
        <end position="174"/>
    </location>
</feature>
<keyword evidence="15" id="KW-1185">Reference proteome</keyword>
<protein>
    <recommendedName>
        <fullName evidence="3">histidine kinase</fullName>
        <ecNumber evidence="3">2.7.13.3</ecNumber>
    </recommendedName>
</protein>
<sequence>MSENIGFNQAPALEKILNQSPLLVTPETCITDVLTLINQSQETDCVLVVEAEQLVGIFTAKDGVRQIVEGCLQKMPIEKVMTQPVITLKQSEYRDIFHVLSLFKQHQICHLPILNREGKLRGLITQDSLLQSFAAVDLHSQVESLQQEVSQNKLENQEILQQQVQEQTAALNQQIDLDRILSNIADNIRRSLNIGQILNTTVTEIQQLLQVDRVVIYRFNPDWSGVIIAESVGAGWLSILGNFIDDSCFSPNWIQSYHNGKIRVISDIYAGEMSSCHRELLETLQVRAKVLVPILLNSPERSSSECLLWGLLIVHNCGESRHWLPHEVQLLEKLAIQISVAIQQSEFYHQLEVLVTKRTLKLIETNGQLYQEIQERHRVKNALKKSNDLLQAISEIQSQFIANAESIILFDVLLENILNLTESEYSFIGEIFYTPQGEPYINESYIKIKGQPPVKKSQITHKDWGQETDHSSQKNTQKDLEFETLKTLFRSVMIRGEPVIANDLKNDSIREGKPLDYPPLNAFLGIPFYSPSQKLVGIVGIANCPKGYDEALIQYLQPFLATCANIIEAHRNNRRRQEVEKELREREARSRLFTDTMLKIRESLQLNKILQATVTEIQKILEVERILIYQVFANGTGRVVFEEVQPGWTSILNIDFPEDVFPLEHQQTYYNGQAKAISDVNQAYGEITPCLLDFAETWQIKAKLIVPILQDNHLWGFMIAHQCSAPRDWKEFEIELLQQITIQLGVALAHAELLEREKELNELKSRFISMASHEFRTPLTWIASSAGIIEDYGDRLQSEKKQKHFSRIQSSVQYMTQLLNDVLTISRSEVYQLECNPTSFELVEFCSDLVEELQTSTHQHQINFSVYYADFPQDEVKVIPVFLDDKLLRQILTNLLINAIKYSPEAQSINFEIIRQEQEVIFNIQDYGIGIPLADQSRIFQSFHRANNIGTIAGTGLGLAIVKNCVEVQGGEVTFDSRLGEGTIFQVKLPRILPRILEESS</sequence>
<dbReference type="PRINTS" id="PR00344">
    <property type="entry name" value="BCTRLSENSOR"/>
</dbReference>
<evidence type="ECO:0000256" key="3">
    <source>
        <dbReference type="ARBA" id="ARBA00012438"/>
    </source>
</evidence>
<feature type="domain" description="CBS" evidence="13">
    <location>
        <begin position="17"/>
        <end position="75"/>
    </location>
</feature>
<dbReference type="InterPro" id="IPR004358">
    <property type="entry name" value="Sig_transdc_His_kin-like_C"/>
</dbReference>
<evidence type="ECO:0000259" key="11">
    <source>
        <dbReference type="PROSITE" id="PS50046"/>
    </source>
</evidence>
<dbReference type="InterPro" id="IPR000644">
    <property type="entry name" value="CBS_dom"/>
</dbReference>
<evidence type="ECO:0000259" key="13">
    <source>
        <dbReference type="PROSITE" id="PS51371"/>
    </source>
</evidence>
<feature type="region of interest" description="Disordered" evidence="10">
    <location>
        <begin position="457"/>
        <end position="477"/>
    </location>
</feature>
<keyword evidence="7" id="KW-0902">Two-component regulatory system</keyword>
<evidence type="ECO:0000256" key="2">
    <source>
        <dbReference type="ARBA" id="ARBA00006402"/>
    </source>
</evidence>
<dbReference type="InterPro" id="IPR016132">
    <property type="entry name" value="Phyto_chromo_attachment"/>
</dbReference>
<evidence type="ECO:0000256" key="7">
    <source>
        <dbReference type="ARBA" id="ARBA00023012"/>
    </source>
</evidence>
<dbReference type="Gene3D" id="3.30.565.10">
    <property type="entry name" value="Histidine kinase-like ATPase, C-terminal domain"/>
    <property type="match status" value="1"/>
</dbReference>
<keyword evidence="5" id="KW-0808">Transferase</keyword>
<dbReference type="OrthoDB" id="453200at2"/>
<dbReference type="RefSeq" id="WP_023065793.1">
    <property type="nucleotide sequence ID" value="NZ_AUZM01000015.1"/>
</dbReference>
<dbReference type="SUPFAM" id="SSF55781">
    <property type="entry name" value="GAF domain-like"/>
    <property type="match status" value="3"/>
</dbReference>
<dbReference type="AlphaFoldDB" id="U7QLQ7"/>
<dbReference type="InterPro" id="IPR046342">
    <property type="entry name" value="CBS_dom_sf"/>
</dbReference>
<dbReference type="PROSITE" id="PS50046">
    <property type="entry name" value="PHYTOCHROME_2"/>
    <property type="match status" value="2"/>
</dbReference>
<keyword evidence="9" id="KW-0175">Coiled coil</keyword>
<name>U7QLQ7_9CYAN</name>
<dbReference type="InterPro" id="IPR003661">
    <property type="entry name" value="HisK_dim/P_dom"/>
</dbReference>